<evidence type="ECO:0000313" key="3">
    <source>
        <dbReference type="Proteomes" id="UP000236884"/>
    </source>
</evidence>
<accession>A0A0S3PTH3</accession>
<organism evidence="2 3">
    <name type="scientific">Variibacter gotjawalensis</name>
    <dbReference type="NCBI Taxonomy" id="1333996"/>
    <lineage>
        <taxon>Bacteria</taxon>
        <taxon>Pseudomonadati</taxon>
        <taxon>Pseudomonadota</taxon>
        <taxon>Alphaproteobacteria</taxon>
        <taxon>Hyphomicrobiales</taxon>
        <taxon>Nitrobacteraceae</taxon>
        <taxon>Variibacter</taxon>
    </lineage>
</organism>
<keyword evidence="3" id="KW-1185">Reference proteome</keyword>
<dbReference type="KEGG" id="vgo:GJW-30_1_01800"/>
<keyword evidence="1" id="KW-0732">Signal</keyword>
<feature type="signal peptide" evidence="1">
    <location>
        <begin position="1"/>
        <end position="20"/>
    </location>
</feature>
<evidence type="ECO:0000256" key="1">
    <source>
        <dbReference type="SAM" id="SignalP"/>
    </source>
</evidence>
<dbReference type="RefSeq" id="WP_130364848.1">
    <property type="nucleotide sequence ID" value="NZ_AP014946.1"/>
</dbReference>
<evidence type="ECO:0000313" key="2">
    <source>
        <dbReference type="EMBL" id="BAT59269.1"/>
    </source>
</evidence>
<sequence>MRILILATTVASISINSAIAQNLESGGLRIGTNPADLISQLEQKQANYSKNYSRVPVRLTATGDATFFSDYLGQVSGFRAFFESGVARVTEGGTVYESETFDPQTRARVPAILKYGELFYALYSSPASGHRLVVLKRDLVFSKQSDIEAGRFQPSMDSILQGLVTRYGTPNADLKCSSATNFRFLFFFFRGGAQVPTKFQESFVVGRGDQRAFWDAEKALKLDIGLGRNPAQPDYISWCDYSSALNRETALVDTQRFTAVDAMIRVVLQAGTTADFVGRLQITVWDMKLLRETAATDRSYIDSEYAKAKRSGPAKGAAAPL</sequence>
<dbReference type="Proteomes" id="UP000236884">
    <property type="component" value="Chromosome"/>
</dbReference>
<name>A0A0S3PTH3_9BRAD</name>
<reference evidence="2 3" key="1">
    <citation type="submission" date="2015-08" db="EMBL/GenBank/DDBJ databases">
        <title>Investigation of the bacterial diversity of lava forest soil.</title>
        <authorList>
            <person name="Lee J.S."/>
        </authorList>
    </citation>
    <scope>NUCLEOTIDE SEQUENCE [LARGE SCALE GENOMIC DNA]</scope>
    <source>
        <strain evidence="2 3">GJW-30</strain>
    </source>
</reference>
<feature type="chain" id="PRO_5006615760" evidence="1">
    <location>
        <begin position="21"/>
        <end position="321"/>
    </location>
</feature>
<dbReference type="AlphaFoldDB" id="A0A0S3PTH3"/>
<gene>
    <name evidence="2" type="ORF">GJW-30_1_01800</name>
</gene>
<dbReference type="EMBL" id="AP014946">
    <property type="protein sequence ID" value="BAT59269.1"/>
    <property type="molecule type" value="Genomic_DNA"/>
</dbReference>
<protein>
    <submittedName>
        <fullName evidence="2">Uncharacterized protein</fullName>
    </submittedName>
</protein>
<proteinExistence type="predicted"/>